<feature type="binding site" evidence="9">
    <location>
        <position position="213"/>
    </location>
    <ligand>
        <name>[4Fe-4S] cluster</name>
        <dbReference type="ChEBI" id="CHEBI:49883"/>
        <label>2</label>
    </ligand>
</feature>
<comment type="subcellular location">
    <subcellularLocation>
        <location evidence="9">Cytoplasm</location>
    </subcellularLocation>
</comment>
<keyword evidence="12" id="KW-1185">Reference proteome</keyword>
<reference evidence="11 12" key="1">
    <citation type="submission" date="2020-03" db="EMBL/GenBank/DDBJ databases">
        <title>Genomic Encyclopedia of Type Strains, Phase IV (KMG-IV): sequencing the most valuable type-strain genomes for metagenomic binning, comparative biology and taxonomic classification.</title>
        <authorList>
            <person name="Goeker M."/>
        </authorList>
    </citation>
    <scope>NUCLEOTIDE SEQUENCE [LARGE SCALE GENOMIC DNA]</scope>
    <source>
        <strain evidence="11 12">DSM 105096</strain>
    </source>
</reference>
<keyword evidence="2 9" id="KW-0963">Cytoplasm</keyword>
<feature type="binding site" evidence="9">
    <location>
        <position position="206"/>
    </location>
    <ligand>
        <name>[4Fe-4S] cluster</name>
        <dbReference type="ChEBI" id="CHEBI:49883"/>
        <label>1</label>
    </ligand>
</feature>
<feature type="binding site" evidence="9">
    <location>
        <position position="173"/>
    </location>
    <ligand>
        <name>cob(II)alamin</name>
        <dbReference type="ChEBI" id="CHEBI:16304"/>
    </ligand>
</feature>
<proteinExistence type="inferred from homology"/>
<keyword evidence="4 9" id="KW-0479">Metal-binding</keyword>
<evidence type="ECO:0000313" key="11">
    <source>
        <dbReference type="EMBL" id="NJC26448.1"/>
    </source>
</evidence>
<feature type="binding site" evidence="9">
    <location>
        <position position="76"/>
    </location>
    <ligand>
        <name>cob(II)alamin</name>
        <dbReference type="ChEBI" id="CHEBI:16304"/>
    </ligand>
</feature>
<dbReference type="EMBL" id="JAATJH010000002">
    <property type="protein sequence ID" value="NJC26448.1"/>
    <property type="molecule type" value="Genomic_DNA"/>
</dbReference>
<comment type="cofactor">
    <cofactor evidence="9">
        <name>cob(II)alamin</name>
        <dbReference type="ChEBI" id="CHEBI:16304"/>
    </cofactor>
</comment>
<name>A0ABX0XC84_9BACT</name>
<dbReference type="Proteomes" id="UP000770785">
    <property type="component" value="Unassembled WGS sequence"/>
</dbReference>
<feature type="binding site" evidence="9">
    <location>
        <position position="260"/>
    </location>
    <ligand>
        <name>[4Fe-4S] cluster</name>
        <dbReference type="ChEBI" id="CHEBI:49883"/>
        <label>2</label>
    </ligand>
</feature>
<dbReference type="PANTHER" id="PTHR30002:SF4">
    <property type="entry name" value="EPOXYQUEUOSINE REDUCTASE"/>
    <property type="match status" value="1"/>
</dbReference>
<keyword evidence="6 9" id="KW-0560">Oxidoreductase</keyword>
<comment type="cofactor">
    <cofactor evidence="9">
        <name>[4Fe-4S] cluster</name>
        <dbReference type="ChEBI" id="CHEBI:49883"/>
    </cofactor>
    <text evidence="9">Binds 2 [4Fe-4S] clusters per monomer.</text>
</comment>
<evidence type="ECO:0000256" key="2">
    <source>
        <dbReference type="ARBA" id="ARBA00022490"/>
    </source>
</evidence>
<dbReference type="Gene3D" id="3.30.70.20">
    <property type="match status" value="1"/>
</dbReference>
<feature type="binding site" evidence="9">
    <location>
        <position position="170"/>
    </location>
    <ligand>
        <name>cob(II)alamin</name>
        <dbReference type="ChEBI" id="CHEBI:16304"/>
    </ligand>
</feature>
<comment type="function">
    <text evidence="9">Catalyzes the conversion of epoxyqueuosine (oQ) to queuosine (Q), which is a hypermodified base found in the wobble positions of tRNA(Asp), tRNA(Asn), tRNA(His) and tRNA(Tyr).</text>
</comment>
<keyword evidence="3 9" id="KW-0819">tRNA processing</keyword>
<evidence type="ECO:0000256" key="4">
    <source>
        <dbReference type="ARBA" id="ARBA00022723"/>
    </source>
</evidence>
<feature type="binding site" evidence="9">
    <location>
        <position position="209"/>
    </location>
    <ligand>
        <name>[4Fe-4S] cluster</name>
        <dbReference type="ChEBI" id="CHEBI:49883"/>
        <label>1</label>
    </ligand>
</feature>
<dbReference type="PROSITE" id="PS51379">
    <property type="entry name" value="4FE4S_FER_2"/>
    <property type="match status" value="1"/>
</dbReference>
<dbReference type="NCBIfam" id="TIGR00276">
    <property type="entry name" value="tRNA epoxyqueuosine(34) reductase QueG"/>
    <property type="match status" value="1"/>
</dbReference>
<feature type="binding site" evidence="9">
    <location>
        <position position="230"/>
    </location>
    <ligand>
        <name>[4Fe-4S] cluster</name>
        <dbReference type="ChEBI" id="CHEBI:49883"/>
        <label>2</label>
    </ligand>
</feature>
<comment type="caution">
    <text evidence="9">Lacks conserved residue(s) required for the propagation of feature annotation.</text>
</comment>
<dbReference type="PROSITE" id="PS00198">
    <property type="entry name" value="4FE4S_FER_1"/>
    <property type="match status" value="1"/>
</dbReference>
<comment type="pathway">
    <text evidence="9">tRNA modification; tRNA-queuosine biosynthesis.</text>
</comment>
<dbReference type="HAMAP" id="MF_00916">
    <property type="entry name" value="QueG"/>
    <property type="match status" value="1"/>
</dbReference>
<evidence type="ECO:0000256" key="1">
    <source>
        <dbReference type="ARBA" id="ARBA00022485"/>
    </source>
</evidence>
<organism evidence="11 12">
    <name type="scientific">Neolewinella antarctica</name>
    <dbReference type="NCBI Taxonomy" id="442734"/>
    <lineage>
        <taxon>Bacteria</taxon>
        <taxon>Pseudomonadati</taxon>
        <taxon>Bacteroidota</taxon>
        <taxon>Saprospiria</taxon>
        <taxon>Saprospirales</taxon>
        <taxon>Lewinellaceae</taxon>
        <taxon>Neolewinella</taxon>
    </lineage>
</organism>
<comment type="caution">
    <text evidence="11">The sequence shown here is derived from an EMBL/GenBank/DDBJ whole genome shotgun (WGS) entry which is preliminary data.</text>
</comment>
<keyword evidence="7 9" id="KW-0408">Iron</keyword>
<feature type="binding site" evidence="9">
    <location>
        <position position="149"/>
    </location>
    <ligand>
        <name>cob(II)alamin</name>
        <dbReference type="ChEBI" id="CHEBI:16304"/>
    </ligand>
</feature>
<dbReference type="InterPro" id="IPR013542">
    <property type="entry name" value="QueG_DUF1730"/>
</dbReference>
<feature type="binding site" evidence="9">
    <location>
        <position position="257"/>
    </location>
    <ligand>
        <name>[4Fe-4S] cluster</name>
        <dbReference type="ChEBI" id="CHEBI:49883"/>
        <label>2</label>
    </ligand>
</feature>
<keyword evidence="9" id="KW-0846">Cobalamin</keyword>
<gene>
    <name evidence="9" type="primary">queG</name>
    <name evidence="11" type="ORF">GGR27_001947</name>
</gene>
<evidence type="ECO:0000256" key="9">
    <source>
        <dbReference type="HAMAP-Rule" id="MF_00916"/>
    </source>
</evidence>
<keyword evidence="8 9" id="KW-0411">Iron-sulfur</keyword>
<accession>A0ABX0XC84</accession>
<feature type="binding site" evidence="9">
    <location>
        <begin position="257"/>
        <end position="258"/>
    </location>
    <ligand>
        <name>cob(II)alamin</name>
        <dbReference type="ChEBI" id="CHEBI:16304"/>
    </ligand>
</feature>
<dbReference type="EC" id="1.17.99.6" evidence="9"/>
<feature type="domain" description="4Fe-4S ferredoxin-type" evidence="10">
    <location>
        <begin position="193"/>
        <end position="223"/>
    </location>
</feature>
<evidence type="ECO:0000256" key="7">
    <source>
        <dbReference type="ARBA" id="ARBA00023004"/>
    </source>
</evidence>
<feature type="binding site" evidence="9">
    <location>
        <position position="184"/>
    </location>
    <ligand>
        <name>cob(II)alamin</name>
        <dbReference type="ChEBI" id="CHEBI:16304"/>
    </ligand>
</feature>
<evidence type="ECO:0000256" key="8">
    <source>
        <dbReference type="ARBA" id="ARBA00023014"/>
    </source>
</evidence>
<dbReference type="InterPro" id="IPR004453">
    <property type="entry name" value="QueG"/>
</dbReference>
<comment type="similarity">
    <text evidence="9">Belongs to the QueG family.</text>
</comment>
<dbReference type="PANTHER" id="PTHR30002">
    <property type="entry name" value="EPOXYQUEUOSINE REDUCTASE"/>
    <property type="match status" value="1"/>
</dbReference>
<evidence type="ECO:0000256" key="5">
    <source>
        <dbReference type="ARBA" id="ARBA00022785"/>
    </source>
</evidence>
<feature type="binding site" evidence="9">
    <location>
        <position position="232"/>
    </location>
    <ligand>
        <name>cob(II)alamin</name>
        <dbReference type="ChEBI" id="CHEBI:16304"/>
    </ligand>
</feature>
<feature type="binding site" evidence="9">
    <location>
        <position position="264"/>
    </location>
    <ligand>
        <name>[4Fe-4S] cluster</name>
        <dbReference type="ChEBI" id="CHEBI:49883"/>
        <label>1</label>
    </ligand>
</feature>
<dbReference type="SUPFAM" id="SSF46548">
    <property type="entry name" value="alpha-helical ferredoxin"/>
    <property type="match status" value="1"/>
</dbReference>
<protein>
    <recommendedName>
        <fullName evidence="9">Epoxyqueuosine reductase</fullName>
        <ecNumber evidence="9">1.17.99.6</ecNumber>
    </recommendedName>
    <alternativeName>
        <fullName evidence="9">Queuosine biosynthesis protein QueG</fullName>
    </alternativeName>
</protein>
<dbReference type="InterPro" id="IPR017900">
    <property type="entry name" value="4Fe4S_Fe_S_CS"/>
</dbReference>
<evidence type="ECO:0000256" key="6">
    <source>
        <dbReference type="ARBA" id="ARBA00023002"/>
    </source>
</evidence>
<evidence type="ECO:0000313" key="12">
    <source>
        <dbReference type="Proteomes" id="UP000770785"/>
    </source>
</evidence>
<sequence length="328" mass="37396">MANRAGRLSFTPNYHRINRTPVRSADVKALAFELGFSFVGVAKAERMKEEERRLEDWLNQGRHGTMRWMENHFDKRVDPTKLVPGAKTVVSLMYNYFPEDDAPSREGPKISRYAYGQDYHHVIRAKLKELVWRIEELIGAPLDGRVFVDSAPVMERDWAKRAGVGWTGKNTLLINPKAGSYFFLAELISDLDVAPDQQIKDYCGTCTACIDACPTEAISPQGYLLDGSKCISYLTIELREAIPEEFRGRMEGWAFGCDICQEVCPWNRFSKPHAEPAFLPHPDLPAMTPGETREMTEEVFRKVFQKSAVKRTKFVGLRRNIDFLNPPS</sequence>
<feature type="binding site" evidence="9">
    <location>
        <position position="203"/>
    </location>
    <ligand>
        <name>[4Fe-4S] cluster</name>
        <dbReference type="ChEBI" id="CHEBI:49883"/>
        <label>1</label>
    </ligand>
</feature>
<dbReference type="GO" id="GO:0052693">
    <property type="term" value="F:epoxyqueuosine reductase activity"/>
    <property type="evidence" value="ECO:0007669"/>
    <property type="project" value="UniProtKB-EC"/>
</dbReference>
<comment type="subunit">
    <text evidence="9">Monomer.</text>
</comment>
<dbReference type="InterPro" id="IPR017896">
    <property type="entry name" value="4Fe4S_Fe-S-bd"/>
</dbReference>
<keyword evidence="1 9" id="KW-0004">4Fe-4S</keyword>
<feature type="active site" description="Proton donor" evidence="9">
    <location>
        <position position="149"/>
    </location>
</feature>
<keyword evidence="9" id="KW-0170">Cobalt</keyword>
<dbReference type="Pfam" id="PF08331">
    <property type="entry name" value="QueG_DUF1730"/>
    <property type="match status" value="1"/>
</dbReference>
<evidence type="ECO:0000259" key="10">
    <source>
        <dbReference type="PROSITE" id="PS51379"/>
    </source>
</evidence>
<keyword evidence="5 9" id="KW-0671">Queuosine biosynthesis</keyword>
<dbReference type="Pfam" id="PF13484">
    <property type="entry name" value="Fer4_16"/>
    <property type="match status" value="1"/>
</dbReference>
<evidence type="ECO:0000256" key="3">
    <source>
        <dbReference type="ARBA" id="ARBA00022694"/>
    </source>
</evidence>
<comment type="catalytic activity">
    <reaction evidence="9">
        <text>epoxyqueuosine(34) in tRNA + AH2 = queuosine(34) in tRNA + A + H2O</text>
        <dbReference type="Rhea" id="RHEA:32159"/>
        <dbReference type="Rhea" id="RHEA-COMP:18571"/>
        <dbReference type="Rhea" id="RHEA-COMP:18582"/>
        <dbReference type="ChEBI" id="CHEBI:13193"/>
        <dbReference type="ChEBI" id="CHEBI:15377"/>
        <dbReference type="ChEBI" id="CHEBI:17499"/>
        <dbReference type="ChEBI" id="CHEBI:194431"/>
        <dbReference type="ChEBI" id="CHEBI:194443"/>
        <dbReference type="EC" id="1.17.99.6"/>
    </reaction>
</comment>
<feature type="binding site" evidence="9">
    <location>
        <position position="167"/>
    </location>
    <ligand>
        <name>cob(II)alamin</name>
        <dbReference type="ChEBI" id="CHEBI:16304"/>
    </ligand>
</feature>